<sequence>MLVHVDFSVILHLFCIGQGLTTAAYLLTAGSRTAGNKWLGLLLLGLTLQVADYFLSRSGIYYRHRWLYFTPLFFSWSFGPLLWTYVRTRYAPGRGLAWPHFLPVVVQGLFYGVISLQSFDTKTWFWLIVHKPVTRYVEHYGAIVSILSYLLLALGFLRQHAPALRWPRHVLLGLGAFYLAAALDPLVNSYYLPAGAPKFYLTSLVLPVLVYGVALMSWLKSPSAASQPQPEPASALGLVPATPVRQAVEPGPPVDGEQLTRVVQALEQEELFRNPELTLDGLAQHLELTPNTVSQLLNAGLGQSFHDVVNGYRLAEVKRRLLTNDARRLTVLALALEAGFNSKTTFNRVFKEKTGFTPKEYQKKYHPTRWDDSLAAPG</sequence>
<gene>
    <name evidence="6" type="ORF">GCM10022408_31600</name>
</gene>
<dbReference type="InterPro" id="IPR018062">
    <property type="entry name" value="HTH_AraC-typ_CS"/>
</dbReference>
<organism evidence="6 7">
    <name type="scientific">Hymenobacter fastidiosus</name>
    <dbReference type="NCBI Taxonomy" id="486264"/>
    <lineage>
        <taxon>Bacteria</taxon>
        <taxon>Pseudomonadati</taxon>
        <taxon>Bacteroidota</taxon>
        <taxon>Cytophagia</taxon>
        <taxon>Cytophagales</taxon>
        <taxon>Hymenobacteraceae</taxon>
        <taxon>Hymenobacter</taxon>
    </lineage>
</organism>
<feature type="transmembrane region" description="Helical" evidence="4">
    <location>
        <begin position="169"/>
        <end position="187"/>
    </location>
</feature>
<dbReference type="InterPro" id="IPR009057">
    <property type="entry name" value="Homeodomain-like_sf"/>
</dbReference>
<name>A0ABP7SSE1_9BACT</name>
<dbReference type="PROSITE" id="PS01124">
    <property type="entry name" value="HTH_ARAC_FAMILY_2"/>
    <property type="match status" value="1"/>
</dbReference>
<dbReference type="PANTHER" id="PTHR43280:SF29">
    <property type="entry name" value="ARAC-FAMILY TRANSCRIPTIONAL REGULATOR"/>
    <property type="match status" value="1"/>
</dbReference>
<reference evidence="7" key="1">
    <citation type="journal article" date="2019" name="Int. J. Syst. Evol. Microbiol.">
        <title>The Global Catalogue of Microorganisms (GCM) 10K type strain sequencing project: providing services to taxonomists for standard genome sequencing and annotation.</title>
        <authorList>
            <consortium name="The Broad Institute Genomics Platform"/>
            <consortium name="The Broad Institute Genome Sequencing Center for Infectious Disease"/>
            <person name="Wu L."/>
            <person name="Ma J."/>
        </authorList>
    </citation>
    <scope>NUCLEOTIDE SEQUENCE [LARGE SCALE GENOMIC DNA]</scope>
    <source>
        <strain evidence="7">JCM 17224</strain>
    </source>
</reference>
<dbReference type="SMART" id="SM00342">
    <property type="entry name" value="HTH_ARAC"/>
    <property type="match status" value="1"/>
</dbReference>
<feature type="transmembrane region" description="Helical" evidence="4">
    <location>
        <begin position="139"/>
        <end position="157"/>
    </location>
</feature>
<feature type="transmembrane region" description="Helical" evidence="4">
    <location>
        <begin position="199"/>
        <end position="219"/>
    </location>
</feature>
<evidence type="ECO:0000256" key="1">
    <source>
        <dbReference type="ARBA" id="ARBA00023015"/>
    </source>
</evidence>
<dbReference type="Proteomes" id="UP001500567">
    <property type="component" value="Unassembled WGS sequence"/>
</dbReference>
<dbReference type="Pfam" id="PF12833">
    <property type="entry name" value="HTH_18"/>
    <property type="match status" value="1"/>
</dbReference>
<feature type="transmembrane region" description="Helical" evidence="4">
    <location>
        <begin position="38"/>
        <end position="55"/>
    </location>
</feature>
<dbReference type="InterPro" id="IPR018060">
    <property type="entry name" value="HTH_AraC"/>
</dbReference>
<feature type="domain" description="HTH araC/xylS-type" evidence="5">
    <location>
        <begin position="260"/>
        <end position="364"/>
    </location>
</feature>
<keyword evidence="7" id="KW-1185">Reference proteome</keyword>
<dbReference type="Gene3D" id="1.10.10.60">
    <property type="entry name" value="Homeodomain-like"/>
    <property type="match status" value="2"/>
</dbReference>
<keyword evidence="4" id="KW-0472">Membrane</keyword>
<evidence type="ECO:0000313" key="6">
    <source>
        <dbReference type="EMBL" id="GAA4015871.1"/>
    </source>
</evidence>
<proteinExistence type="predicted"/>
<evidence type="ECO:0000256" key="4">
    <source>
        <dbReference type="SAM" id="Phobius"/>
    </source>
</evidence>
<feature type="transmembrane region" description="Helical" evidence="4">
    <location>
        <begin position="67"/>
        <end position="86"/>
    </location>
</feature>
<comment type="caution">
    <text evidence="6">The sequence shown here is derived from an EMBL/GenBank/DDBJ whole genome shotgun (WGS) entry which is preliminary data.</text>
</comment>
<protein>
    <recommendedName>
        <fullName evidence="5">HTH araC/xylS-type domain-containing protein</fullName>
    </recommendedName>
</protein>
<evidence type="ECO:0000256" key="2">
    <source>
        <dbReference type="ARBA" id="ARBA00023125"/>
    </source>
</evidence>
<dbReference type="SUPFAM" id="SSF46689">
    <property type="entry name" value="Homeodomain-like"/>
    <property type="match status" value="1"/>
</dbReference>
<accession>A0ABP7SSE1</accession>
<dbReference type="EMBL" id="BAABDJ010000036">
    <property type="protein sequence ID" value="GAA4015871.1"/>
    <property type="molecule type" value="Genomic_DNA"/>
</dbReference>
<evidence type="ECO:0000259" key="5">
    <source>
        <dbReference type="PROSITE" id="PS01124"/>
    </source>
</evidence>
<keyword evidence="3" id="KW-0804">Transcription</keyword>
<evidence type="ECO:0000256" key="3">
    <source>
        <dbReference type="ARBA" id="ARBA00023163"/>
    </source>
</evidence>
<feature type="transmembrane region" description="Helical" evidence="4">
    <location>
        <begin position="6"/>
        <end position="26"/>
    </location>
</feature>
<keyword evidence="4" id="KW-1133">Transmembrane helix</keyword>
<evidence type="ECO:0000313" key="7">
    <source>
        <dbReference type="Proteomes" id="UP001500567"/>
    </source>
</evidence>
<dbReference type="PROSITE" id="PS00041">
    <property type="entry name" value="HTH_ARAC_FAMILY_1"/>
    <property type="match status" value="1"/>
</dbReference>
<dbReference type="RefSeq" id="WP_345074318.1">
    <property type="nucleotide sequence ID" value="NZ_BAABDJ010000036.1"/>
</dbReference>
<keyword evidence="1" id="KW-0805">Transcription regulation</keyword>
<feature type="transmembrane region" description="Helical" evidence="4">
    <location>
        <begin position="98"/>
        <end position="119"/>
    </location>
</feature>
<dbReference type="InterPro" id="IPR020449">
    <property type="entry name" value="Tscrpt_reg_AraC-type_HTH"/>
</dbReference>
<dbReference type="PANTHER" id="PTHR43280">
    <property type="entry name" value="ARAC-FAMILY TRANSCRIPTIONAL REGULATOR"/>
    <property type="match status" value="1"/>
</dbReference>
<keyword evidence="4" id="KW-0812">Transmembrane</keyword>
<keyword evidence="2" id="KW-0238">DNA-binding</keyword>
<dbReference type="PRINTS" id="PR00032">
    <property type="entry name" value="HTHARAC"/>
</dbReference>